<name>A0A8H6I8Z2_9AGAR</name>
<evidence type="ECO:0000313" key="3">
    <source>
        <dbReference type="Proteomes" id="UP000521943"/>
    </source>
</evidence>
<accession>A0A8H6I8Z2</accession>
<reference evidence="2 3" key="1">
    <citation type="submission" date="2020-07" db="EMBL/GenBank/DDBJ databases">
        <title>Comparative genomics of pyrophilous fungi reveals a link between fire events and developmental genes.</title>
        <authorList>
            <consortium name="DOE Joint Genome Institute"/>
            <person name="Steindorff A.S."/>
            <person name="Carver A."/>
            <person name="Calhoun S."/>
            <person name="Stillman K."/>
            <person name="Liu H."/>
            <person name="Lipzen A."/>
            <person name="Pangilinan J."/>
            <person name="Labutti K."/>
            <person name="Bruns T.D."/>
            <person name="Grigoriev I.V."/>
        </authorList>
    </citation>
    <scope>NUCLEOTIDE SEQUENCE [LARGE SCALE GENOMIC DNA]</scope>
    <source>
        <strain evidence="2 3">CBS 144469</strain>
    </source>
</reference>
<evidence type="ECO:0000256" key="1">
    <source>
        <dbReference type="SAM" id="SignalP"/>
    </source>
</evidence>
<dbReference type="AlphaFoldDB" id="A0A8H6I8Z2"/>
<keyword evidence="3" id="KW-1185">Reference proteome</keyword>
<feature type="chain" id="PRO_5034537092" evidence="1">
    <location>
        <begin position="20"/>
        <end position="133"/>
    </location>
</feature>
<comment type="caution">
    <text evidence="2">The sequence shown here is derived from an EMBL/GenBank/DDBJ whole genome shotgun (WGS) entry which is preliminary data.</text>
</comment>
<feature type="signal peptide" evidence="1">
    <location>
        <begin position="1"/>
        <end position="19"/>
    </location>
</feature>
<gene>
    <name evidence="2" type="ORF">DFP72DRAFT_1166918</name>
</gene>
<protein>
    <submittedName>
        <fullName evidence="2">Uncharacterized protein</fullName>
    </submittedName>
</protein>
<dbReference type="OrthoDB" id="3026402at2759"/>
<proteinExistence type="predicted"/>
<dbReference type="EMBL" id="JACGCI010000015">
    <property type="protein sequence ID" value="KAF6759511.1"/>
    <property type="molecule type" value="Genomic_DNA"/>
</dbReference>
<dbReference type="Proteomes" id="UP000521943">
    <property type="component" value="Unassembled WGS sequence"/>
</dbReference>
<keyword evidence="1" id="KW-0732">Signal</keyword>
<evidence type="ECO:0000313" key="2">
    <source>
        <dbReference type="EMBL" id="KAF6759511.1"/>
    </source>
</evidence>
<organism evidence="2 3">
    <name type="scientific">Ephemerocybe angulata</name>
    <dbReference type="NCBI Taxonomy" id="980116"/>
    <lineage>
        <taxon>Eukaryota</taxon>
        <taxon>Fungi</taxon>
        <taxon>Dikarya</taxon>
        <taxon>Basidiomycota</taxon>
        <taxon>Agaricomycotina</taxon>
        <taxon>Agaricomycetes</taxon>
        <taxon>Agaricomycetidae</taxon>
        <taxon>Agaricales</taxon>
        <taxon>Agaricineae</taxon>
        <taxon>Psathyrellaceae</taxon>
        <taxon>Ephemerocybe</taxon>
    </lineage>
</organism>
<sequence>MQFVLALAMTLFAVSGSLAAPPTPSTSLREVPCGDWRLDGPVCPSGWTCCFTTAPEFANGVSNMQIITILVSAVALLSLQAAGAPSSSLTEEEVYHCANGKDKCPPGWTCCGPIRQDVGGICIKLEAGQACIF</sequence>